<reference evidence="2" key="2">
    <citation type="submission" date="2021-02" db="EMBL/GenBank/DDBJ databases">
        <authorList>
            <person name="Kimball J.A."/>
            <person name="Haas M.W."/>
            <person name="Macchietto M."/>
            <person name="Kono T."/>
            <person name="Duquette J."/>
            <person name="Shao M."/>
        </authorList>
    </citation>
    <scope>NUCLEOTIDE SEQUENCE</scope>
    <source>
        <tissue evidence="2">Fresh leaf tissue</tissue>
    </source>
</reference>
<dbReference type="Pfam" id="PF00385">
    <property type="entry name" value="Chromo"/>
    <property type="match status" value="1"/>
</dbReference>
<dbReference type="OrthoDB" id="690736at2759"/>
<evidence type="ECO:0000259" key="1">
    <source>
        <dbReference type="PROSITE" id="PS50013"/>
    </source>
</evidence>
<dbReference type="Pfam" id="PF24626">
    <property type="entry name" value="SH3_Tf2-1"/>
    <property type="match status" value="1"/>
</dbReference>
<keyword evidence="3" id="KW-1185">Reference proteome</keyword>
<dbReference type="InterPro" id="IPR056924">
    <property type="entry name" value="SH3_Tf2-1"/>
</dbReference>
<dbReference type="Proteomes" id="UP000729402">
    <property type="component" value="Unassembled WGS sequence"/>
</dbReference>
<proteinExistence type="predicted"/>
<evidence type="ECO:0000313" key="2">
    <source>
        <dbReference type="EMBL" id="KAG8074929.1"/>
    </source>
</evidence>
<dbReference type="EMBL" id="JAAALK010000283">
    <property type="protein sequence ID" value="KAG8074929.1"/>
    <property type="molecule type" value="Genomic_DNA"/>
</dbReference>
<dbReference type="PROSITE" id="PS50013">
    <property type="entry name" value="CHROMO_2"/>
    <property type="match status" value="1"/>
</dbReference>
<sequence length="301" mass="33097">MKLQADKKRSFRVFAVGDWVYVKLQPYVQISLKRRANHKLTFKYFGPFRVSAKLGSVAYRLQLPSNSNIHPVFHVSQLRGAPSGVVTEQDQATKPSPDQAPDRILDYRTNEDQPNPGIQVLVQWQNKSAEEATWEDMELLRKKFPQTLAWGQANFQGRAIVSDQGGMPMPELLPDALQHEEDAAKPAARVRKPSLTLPPAVPFRLPQFSSFSSPNRSDGARGLGGVASATAGQLPFSLPCRCVRLAEGAAVAGERAVGKATPPRRCVSDVGLPIRSPALPILIPHHSAHTSKSLRWSARFG</sequence>
<gene>
    <name evidence="2" type="ORF">GUJ93_ZPchr0006g43038</name>
</gene>
<protein>
    <recommendedName>
        <fullName evidence="1">Chromo domain-containing protein</fullName>
    </recommendedName>
</protein>
<dbReference type="PANTHER" id="PTHR46148:SF52">
    <property type="entry name" value="OS04G0603800 PROTEIN"/>
    <property type="match status" value="1"/>
</dbReference>
<dbReference type="PANTHER" id="PTHR46148">
    <property type="entry name" value="CHROMO DOMAIN-CONTAINING PROTEIN"/>
    <property type="match status" value="1"/>
</dbReference>
<name>A0A8J5W462_ZIZPA</name>
<dbReference type="AlphaFoldDB" id="A0A8J5W462"/>
<feature type="domain" description="Chromo" evidence="1">
    <location>
        <begin position="99"/>
        <end position="148"/>
    </location>
</feature>
<accession>A0A8J5W462</accession>
<reference evidence="2" key="1">
    <citation type="journal article" date="2021" name="bioRxiv">
        <title>Whole Genome Assembly and Annotation of Northern Wild Rice, Zizania palustris L., Supports a Whole Genome Duplication in the Zizania Genus.</title>
        <authorList>
            <person name="Haas M."/>
            <person name="Kono T."/>
            <person name="Macchietto M."/>
            <person name="Millas R."/>
            <person name="McGilp L."/>
            <person name="Shao M."/>
            <person name="Duquette J."/>
            <person name="Hirsch C.N."/>
            <person name="Kimball J."/>
        </authorList>
    </citation>
    <scope>NUCLEOTIDE SEQUENCE</scope>
    <source>
        <tissue evidence="2">Fresh leaf tissue</tissue>
    </source>
</reference>
<organism evidence="2 3">
    <name type="scientific">Zizania palustris</name>
    <name type="common">Northern wild rice</name>
    <dbReference type="NCBI Taxonomy" id="103762"/>
    <lineage>
        <taxon>Eukaryota</taxon>
        <taxon>Viridiplantae</taxon>
        <taxon>Streptophyta</taxon>
        <taxon>Embryophyta</taxon>
        <taxon>Tracheophyta</taxon>
        <taxon>Spermatophyta</taxon>
        <taxon>Magnoliopsida</taxon>
        <taxon>Liliopsida</taxon>
        <taxon>Poales</taxon>
        <taxon>Poaceae</taxon>
        <taxon>BOP clade</taxon>
        <taxon>Oryzoideae</taxon>
        <taxon>Oryzeae</taxon>
        <taxon>Zizaniinae</taxon>
        <taxon>Zizania</taxon>
    </lineage>
</organism>
<comment type="caution">
    <text evidence="2">The sequence shown here is derived from an EMBL/GenBank/DDBJ whole genome shotgun (WGS) entry which is preliminary data.</text>
</comment>
<dbReference type="InterPro" id="IPR000953">
    <property type="entry name" value="Chromo/chromo_shadow_dom"/>
</dbReference>
<dbReference type="InterPro" id="IPR023780">
    <property type="entry name" value="Chromo_domain"/>
</dbReference>
<evidence type="ECO:0000313" key="3">
    <source>
        <dbReference type="Proteomes" id="UP000729402"/>
    </source>
</evidence>